<dbReference type="PROSITE" id="PS50850">
    <property type="entry name" value="MFS"/>
    <property type="match status" value="1"/>
</dbReference>
<dbReference type="InterPro" id="IPR052714">
    <property type="entry name" value="MFS_Exporter"/>
</dbReference>
<dbReference type="Gene3D" id="1.20.1250.20">
    <property type="entry name" value="MFS general substrate transporter like domains"/>
    <property type="match status" value="1"/>
</dbReference>
<evidence type="ECO:0000259" key="6">
    <source>
        <dbReference type="PROSITE" id="PS50850"/>
    </source>
</evidence>
<evidence type="ECO:0000313" key="8">
    <source>
        <dbReference type="Proteomes" id="UP000823772"/>
    </source>
</evidence>
<sequence length="147" mass="15287">MEKGVFSRDAVLVLAACFCFMSCHTMIIPVLAGFTGSLGGGSLLMGTIVGITNLVSIGFRIVSGPVADRVAKKNLSLWGALMMCAGCTACALTQGTGLLLAARIVHGIGFACCSALPDTISAWQEPPSSWPEDSASSAPNPRPRQWQ</sequence>
<dbReference type="PANTHER" id="PTHR23531">
    <property type="entry name" value="QUINOLENE RESISTANCE PROTEIN NORA"/>
    <property type="match status" value="1"/>
</dbReference>
<dbReference type="InterPro" id="IPR011701">
    <property type="entry name" value="MFS"/>
</dbReference>
<dbReference type="PANTHER" id="PTHR23531:SF1">
    <property type="entry name" value="QUINOLENE RESISTANCE PROTEIN NORA"/>
    <property type="match status" value="1"/>
</dbReference>
<evidence type="ECO:0000313" key="7">
    <source>
        <dbReference type="EMBL" id="MBO8482182.1"/>
    </source>
</evidence>
<proteinExistence type="predicted"/>
<feature type="transmembrane region" description="Helical" evidence="5">
    <location>
        <begin position="75"/>
        <end position="102"/>
    </location>
</feature>
<keyword evidence="2 5" id="KW-1133">Transmembrane helix</keyword>
<feature type="domain" description="Major facilitator superfamily (MFS) profile" evidence="6">
    <location>
        <begin position="1"/>
        <end position="147"/>
    </location>
</feature>
<evidence type="ECO:0000256" key="4">
    <source>
        <dbReference type="SAM" id="MobiDB-lite"/>
    </source>
</evidence>
<comment type="caution">
    <text evidence="7">The sequence shown here is derived from an EMBL/GenBank/DDBJ whole genome shotgun (WGS) entry which is preliminary data.</text>
</comment>
<gene>
    <name evidence="7" type="ORF">IAC87_06520</name>
</gene>
<reference evidence="7" key="2">
    <citation type="journal article" date="2021" name="PeerJ">
        <title>Extensive microbial diversity within the chicken gut microbiome revealed by metagenomics and culture.</title>
        <authorList>
            <person name="Gilroy R."/>
            <person name="Ravi A."/>
            <person name="Getino M."/>
            <person name="Pursley I."/>
            <person name="Horton D.L."/>
            <person name="Alikhan N.F."/>
            <person name="Baker D."/>
            <person name="Gharbi K."/>
            <person name="Hall N."/>
            <person name="Watson M."/>
            <person name="Adriaenssens E.M."/>
            <person name="Foster-Nyarko E."/>
            <person name="Jarju S."/>
            <person name="Secka A."/>
            <person name="Antonio M."/>
            <person name="Oren A."/>
            <person name="Chaudhuri R.R."/>
            <person name="La Ragione R."/>
            <person name="Hildebrand F."/>
            <person name="Pallen M.J."/>
        </authorList>
    </citation>
    <scope>NUCLEOTIDE SEQUENCE</scope>
    <source>
        <strain evidence="7">B3-2255</strain>
    </source>
</reference>
<organism evidence="7 8">
    <name type="scientific">Candidatus Merdivivens faecigallinarum</name>
    <dbReference type="NCBI Taxonomy" id="2840871"/>
    <lineage>
        <taxon>Bacteria</taxon>
        <taxon>Pseudomonadati</taxon>
        <taxon>Bacteroidota</taxon>
        <taxon>Bacteroidia</taxon>
        <taxon>Bacteroidales</taxon>
        <taxon>Muribaculaceae</taxon>
        <taxon>Muribaculaceae incertae sedis</taxon>
        <taxon>Candidatus Merdivivens</taxon>
    </lineage>
</organism>
<feature type="region of interest" description="Disordered" evidence="4">
    <location>
        <begin position="124"/>
        <end position="147"/>
    </location>
</feature>
<dbReference type="Pfam" id="PF07690">
    <property type="entry name" value="MFS_1"/>
    <property type="match status" value="1"/>
</dbReference>
<dbReference type="GO" id="GO:0022857">
    <property type="term" value="F:transmembrane transporter activity"/>
    <property type="evidence" value="ECO:0007669"/>
    <property type="project" value="InterPro"/>
</dbReference>
<evidence type="ECO:0000256" key="2">
    <source>
        <dbReference type="ARBA" id="ARBA00022989"/>
    </source>
</evidence>
<dbReference type="Proteomes" id="UP000823772">
    <property type="component" value="Unassembled WGS sequence"/>
</dbReference>
<dbReference type="AlphaFoldDB" id="A0A9D9IZP7"/>
<keyword evidence="3 5" id="KW-0472">Membrane</keyword>
<dbReference type="EMBL" id="JADILY010000139">
    <property type="protein sequence ID" value="MBO8482182.1"/>
    <property type="molecule type" value="Genomic_DNA"/>
</dbReference>
<dbReference type="InterPro" id="IPR020846">
    <property type="entry name" value="MFS_dom"/>
</dbReference>
<reference evidence="7" key="1">
    <citation type="submission" date="2020-10" db="EMBL/GenBank/DDBJ databases">
        <authorList>
            <person name="Gilroy R."/>
        </authorList>
    </citation>
    <scope>NUCLEOTIDE SEQUENCE</scope>
    <source>
        <strain evidence="7">B3-2255</strain>
    </source>
</reference>
<evidence type="ECO:0000256" key="1">
    <source>
        <dbReference type="ARBA" id="ARBA00022692"/>
    </source>
</evidence>
<dbReference type="SUPFAM" id="SSF103473">
    <property type="entry name" value="MFS general substrate transporter"/>
    <property type="match status" value="1"/>
</dbReference>
<name>A0A9D9IZP7_9BACT</name>
<feature type="transmembrane region" description="Helical" evidence="5">
    <location>
        <begin position="42"/>
        <end position="63"/>
    </location>
</feature>
<keyword evidence="1 5" id="KW-0812">Transmembrane</keyword>
<evidence type="ECO:0000256" key="3">
    <source>
        <dbReference type="ARBA" id="ARBA00023136"/>
    </source>
</evidence>
<protein>
    <submittedName>
        <fullName evidence="7">MFS transporter</fullName>
    </submittedName>
</protein>
<evidence type="ECO:0000256" key="5">
    <source>
        <dbReference type="SAM" id="Phobius"/>
    </source>
</evidence>
<dbReference type="InterPro" id="IPR036259">
    <property type="entry name" value="MFS_trans_sf"/>
</dbReference>
<accession>A0A9D9IZP7</accession>